<gene>
    <name evidence="11" type="ORF">CFOL_v3_24768</name>
</gene>
<keyword evidence="4" id="KW-0677">Repeat</keyword>
<feature type="region of interest" description="Disordered" evidence="9">
    <location>
        <begin position="384"/>
        <end position="428"/>
    </location>
</feature>
<dbReference type="SMART" id="SM00336">
    <property type="entry name" value="BBOX"/>
    <property type="match status" value="1"/>
</dbReference>
<evidence type="ECO:0000256" key="5">
    <source>
        <dbReference type="ARBA" id="ARBA00022771"/>
    </source>
</evidence>
<dbReference type="STRING" id="3775.A0A1Q3CM36"/>
<dbReference type="GO" id="GO:0006355">
    <property type="term" value="P:regulation of DNA-templated transcription"/>
    <property type="evidence" value="ECO:0007669"/>
    <property type="project" value="UniProtKB-ARBA"/>
</dbReference>
<sequence>MEPLCEFCGVVRALVYCKSDLARLCLHCDGCVHSANALSRRHPRSLLCDKCNCQPAIIRCTNEKMSLCQGCDWNGNGCSSLGHRRQALNCYTGCPSLTEFTRIWSTVFDVPSLSGVLPVLGPVCALPMDENCVSSCSDQRDNERLESLGWMTCKLEKVEPCFKSESWMGTPSLIPPDPNYASYYGDQSYILSDDVNMPKDCSNIKDLGIHDSEDLYEGLNMDDVSLNFDGGDQIFENPQRYQFEDVDTDCLLIEKNVSVTGSSGPSKNALETLSSGQQECVSFQSSLVGGSASVLQATSVSANCMIMNGDCNRNVNLGFPTGQVHSSMSLSLSNITGESSAADYQDCGLSPVFLTGESPWESSFEASCPQARDRAKMRYIEKKRTRTSGKQIRYPTRKARADTRKRDKGRFVKASEAFDSDPTGTRNF</sequence>
<dbReference type="Pfam" id="PF06203">
    <property type="entry name" value="CCT"/>
    <property type="match status" value="1"/>
</dbReference>
<keyword evidence="7 8" id="KW-0539">Nucleus</keyword>
<keyword evidence="3" id="KW-0479">Metal-binding</keyword>
<keyword evidence="12" id="KW-1185">Reference proteome</keyword>
<dbReference type="InterPro" id="IPR010402">
    <property type="entry name" value="CCT_domain"/>
</dbReference>
<evidence type="ECO:0000256" key="4">
    <source>
        <dbReference type="ARBA" id="ARBA00022737"/>
    </source>
</evidence>
<dbReference type="GO" id="GO:0008270">
    <property type="term" value="F:zinc ion binding"/>
    <property type="evidence" value="ECO:0007669"/>
    <property type="project" value="UniProtKB-KW"/>
</dbReference>
<name>A0A1Q3CM36_CEPFO</name>
<dbReference type="InParanoid" id="A0A1Q3CM36"/>
<proteinExistence type="inferred from homology"/>
<dbReference type="InterPro" id="IPR049808">
    <property type="entry name" value="CONSTANS-like_Bbox1"/>
</dbReference>
<evidence type="ECO:0000259" key="10">
    <source>
        <dbReference type="PROSITE" id="PS51017"/>
    </source>
</evidence>
<evidence type="ECO:0000256" key="2">
    <source>
        <dbReference type="ARBA" id="ARBA00010024"/>
    </source>
</evidence>
<keyword evidence="5" id="KW-0863">Zinc-finger</keyword>
<dbReference type="PANTHER" id="PTHR31717:SF46">
    <property type="entry name" value="CCT MOTIF FAMILY PROTEIN-RELATED"/>
    <property type="match status" value="1"/>
</dbReference>
<organism evidence="11 12">
    <name type="scientific">Cephalotus follicularis</name>
    <name type="common">Albany pitcher plant</name>
    <dbReference type="NCBI Taxonomy" id="3775"/>
    <lineage>
        <taxon>Eukaryota</taxon>
        <taxon>Viridiplantae</taxon>
        <taxon>Streptophyta</taxon>
        <taxon>Embryophyta</taxon>
        <taxon>Tracheophyta</taxon>
        <taxon>Spermatophyta</taxon>
        <taxon>Magnoliopsida</taxon>
        <taxon>eudicotyledons</taxon>
        <taxon>Gunneridae</taxon>
        <taxon>Pentapetalae</taxon>
        <taxon>rosids</taxon>
        <taxon>fabids</taxon>
        <taxon>Oxalidales</taxon>
        <taxon>Cephalotaceae</taxon>
        <taxon>Cephalotus</taxon>
    </lineage>
</organism>
<evidence type="ECO:0000256" key="6">
    <source>
        <dbReference type="ARBA" id="ARBA00022833"/>
    </source>
</evidence>
<reference evidence="12" key="1">
    <citation type="submission" date="2016-04" db="EMBL/GenBank/DDBJ databases">
        <title>Cephalotus genome sequencing.</title>
        <authorList>
            <person name="Fukushima K."/>
            <person name="Hasebe M."/>
            <person name="Fang X."/>
        </authorList>
    </citation>
    <scope>NUCLEOTIDE SEQUENCE [LARGE SCALE GENOMIC DNA]</scope>
    <source>
        <strain evidence="12">cv. St1</strain>
    </source>
</reference>
<protein>
    <submittedName>
        <fullName evidence="11">CCT domain-containing protein</fullName>
    </submittedName>
</protein>
<dbReference type="InterPro" id="IPR000315">
    <property type="entry name" value="Znf_B-box"/>
</dbReference>
<dbReference type="EMBL" id="BDDD01002368">
    <property type="protein sequence ID" value="GAV81310.1"/>
    <property type="molecule type" value="Genomic_DNA"/>
</dbReference>
<evidence type="ECO:0000256" key="8">
    <source>
        <dbReference type="PROSITE-ProRule" id="PRU00357"/>
    </source>
</evidence>
<dbReference type="PROSITE" id="PS51017">
    <property type="entry name" value="CCT"/>
    <property type="match status" value="1"/>
</dbReference>
<evidence type="ECO:0000256" key="3">
    <source>
        <dbReference type="ARBA" id="ARBA00022723"/>
    </source>
</evidence>
<evidence type="ECO:0000256" key="1">
    <source>
        <dbReference type="ARBA" id="ARBA00004123"/>
    </source>
</evidence>
<evidence type="ECO:0000313" key="11">
    <source>
        <dbReference type="EMBL" id="GAV81310.1"/>
    </source>
</evidence>
<comment type="subcellular location">
    <subcellularLocation>
        <location evidence="1 8">Nucleus</location>
    </subcellularLocation>
</comment>
<dbReference type="Proteomes" id="UP000187406">
    <property type="component" value="Unassembled WGS sequence"/>
</dbReference>
<dbReference type="CDD" id="cd19821">
    <property type="entry name" value="Bbox1_BBX-like"/>
    <property type="match status" value="1"/>
</dbReference>
<dbReference type="AlphaFoldDB" id="A0A1Q3CM36"/>
<dbReference type="GO" id="GO:0005634">
    <property type="term" value="C:nucleus"/>
    <property type="evidence" value="ECO:0007669"/>
    <property type="project" value="UniProtKB-SubCell"/>
</dbReference>
<evidence type="ECO:0000256" key="7">
    <source>
        <dbReference type="ARBA" id="ARBA00023242"/>
    </source>
</evidence>
<comment type="caution">
    <text evidence="11">The sequence shown here is derived from an EMBL/GenBank/DDBJ whole genome shotgun (WGS) entry which is preliminary data.</text>
</comment>
<feature type="domain" description="CCT" evidence="10">
    <location>
        <begin position="372"/>
        <end position="414"/>
    </location>
</feature>
<evidence type="ECO:0000256" key="9">
    <source>
        <dbReference type="SAM" id="MobiDB-lite"/>
    </source>
</evidence>
<dbReference type="OrthoDB" id="153872at2759"/>
<evidence type="ECO:0000313" key="12">
    <source>
        <dbReference type="Proteomes" id="UP000187406"/>
    </source>
</evidence>
<comment type="similarity">
    <text evidence="2">Belongs to the CONSTANS family.</text>
</comment>
<keyword evidence="6" id="KW-0862">Zinc</keyword>
<accession>A0A1Q3CM36</accession>
<dbReference type="PANTHER" id="PTHR31717">
    <property type="entry name" value="ZINC FINGER PROTEIN CONSTANS-LIKE 10"/>
    <property type="match status" value="1"/>
</dbReference>